<dbReference type="PANTHER" id="PTHR47425">
    <property type="entry name" value="FARB-RELATED"/>
    <property type="match status" value="1"/>
</dbReference>
<evidence type="ECO:0000313" key="2">
    <source>
        <dbReference type="EMBL" id="KGO59159.1"/>
    </source>
</evidence>
<dbReference type="VEuPathDB" id="FungiDB:PEXP_049910"/>
<keyword evidence="3" id="KW-1185">Reference proteome</keyword>
<feature type="compositionally biased region" description="Polar residues" evidence="1">
    <location>
        <begin position="276"/>
        <end position="300"/>
    </location>
</feature>
<dbReference type="CDD" id="cd12148">
    <property type="entry name" value="fungal_TF_MHR"/>
    <property type="match status" value="1"/>
</dbReference>
<dbReference type="PANTHER" id="PTHR47425:SF2">
    <property type="entry name" value="FARB-RELATED"/>
    <property type="match status" value="1"/>
</dbReference>
<sequence>MSVEVLLCDIELEEWLTTLPEALRWCSSNPGFQISKHGELFLHFRAMLSGIYSLACSALHRPQLVVRGTRLPELFELSKRRLRHSGNTVTQIYEYLRSQNLTYLFPEFQVTVLETALVTHLDHLKSTHSPTRQLAMESFQLCVQGLRQLRETYSSAVSALGSVDAAIRNPVISLETADTHLTHSLDSDEVHHERTIPPQCEYYDRPESFASSPTIAQQLDNLNPPQMSKLLCSHFMMTPSERSLLQDLASTEASNFDLYSDADSSSDEDSYPSSAQDPISYQSHLPSTKVASQTEASVPNPQLHPSMRLCQHGNFTDDWNIPPSLLFQSDIVSKPHYIPSDEHEDMALSMFDTA</sequence>
<dbReference type="InterPro" id="IPR052761">
    <property type="entry name" value="Fungal_Detox/Toxin_TFs"/>
</dbReference>
<feature type="region of interest" description="Disordered" evidence="1">
    <location>
        <begin position="259"/>
        <end position="305"/>
    </location>
</feature>
<organism evidence="2 3">
    <name type="scientific">Penicillium expansum</name>
    <name type="common">Blue mold rot fungus</name>
    <dbReference type="NCBI Taxonomy" id="27334"/>
    <lineage>
        <taxon>Eukaryota</taxon>
        <taxon>Fungi</taxon>
        <taxon>Dikarya</taxon>
        <taxon>Ascomycota</taxon>
        <taxon>Pezizomycotina</taxon>
        <taxon>Eurotiomycetes</taxon>
        <taxon>Eurotiomycetidae</taxon>
        <taxon>Eurotiales</taxon>
        <taxon>Aspergillaceae</taxon>
        <taxon>Penicillium</taxon>
    </lineage>
</organism>
<gene>
    <name evidence="2" type="ORF">PEX2_072340</name>
</gene>
<dbReference type="RefSeq" id="XP_016600424.1">
    <property type="nucleotide sequence ID" value="XM_016744504.1"/>
</dbReference>
<name>A0A0A2IF10_PENEN</name>
<comment type="caution">
    <text evidence="2">The sequence shown here is derived from an EMBL/GenBank/DDBJ whole genome shotgun (WGS) entry which is preliminary data.</text>
</comment>
<dbReference type="HOGENOM" id="CLU_783257_0_0_1"/>
<dbReference type="OrthoDB" id="4368296at2759"/>
<evidence type="ECO:0000313" key="3">
    <source>
        <dbReference type="Proteomes" id="UP000030143"/>
    </source>
</evidence>
<evidence type="ECO:0000256" key="1">
    <source>
        <dbReference type="SAM" id="MobiDB-lite"/>
    </source>
</evidence>
<accession>A0A0A2IF10</accession>
<dbReference type="AlphaFoldDB" id="A0A0A2IF10"/>
<proteinExistence type="predicted"/>
<dbReference type="GeneID" id="27679924"/>
<dbReference type="STRING" id="27334.A0A0A2IF10"/>
<reference evidence="2 3" key="1">
    <citation type="journal article" date="2015" name="Mol. Plant Microbe Interact.">
        <title>Genome, transcriptome, and functional analyses of Penicillium expansum provide new insights into secondary metabolism and pathogenicity.</title>
        <authorList>
            <person name="Ballester A.R."/>
            <person name="Marcet-Houben M."/>
            <person name="Levin E."/>
            <person name="Sela N."/>
            <person name="Selma-Lazaro C."/>
            <person name="Carmona L."/>
            <person name="Wisniewski M."/>
            <person name="Droby S."/>
            <person name="Gonzalez-Candelas L."/>
            <person name="Gabaldon T."/>
        </authorList>
    </citation>
    <scope>NUCLEOTIDE SEQUENCE [LARGE SCALE GENOMIC DNA]</scope>
    <source>
        <strain evidence="2 3">MD-8</strain>
    </source>
</reference>
<dbReference type="EMBL" id="JQFZ01000103">
    <property type="protein sequence ID" value="KGO59159.1"/>
    <property type="molecule type" value="Genomic_DNA"/>
</dbReference>
<dbReference type="Proteomes" id="UP000030143">
    <property type="component" value="Unassembled WGS sequence"/>
</dbReference>
<protein>
    <submittedName>
        <fullName evidence="2">Uncharacterized protein</fullName>
    </submittedName>
</protein>
<dbReference type="PhylomeDB" id="A0A0A2IF10"/>